<evidence type="ECO:0000256" key="5">
    <source>
        <dbReference type="HAMAP-Rule" id="MF_00787"/>
    </source>
</evidence>
<dbReference type="Proteomes" id="UP001529491">
    <property type="component" value="Chromosome"/>
</dbReference>
<keyword evidence="2 5" id="KW-0489">Methyltransferase</keyword>
<keyword evidence="7" id="KW-1185">Reference proteome</keyword>
<evidence type="ECO:0000313" key="6">
    <source>
        <dbReference type="EMBL" id="WOT06776.1"/>
    </source>
</evidence>
<evidence type="ECO:0000256" key="4">
    <source>
        <dbReference type="ARBA" id="ARBA00022691"/>
    </source>
</evidence>
<dbReference type="PIRSF" id="PIRSF026782">
    <property type="entry name" value="CbiD"/>
    <property type="match status" value="1"/>
</dbReference>
<sequence>MTLTQIRTSQSKTELRKGFTTGACATAASLAALQHLFGQCSSQVEINLPINQSAIFSVTHYGINGMTEGNQSATAGVIKDAGDDPDCTHGAEIIATVRPNQIAGINFIAGDGVATVTLPGLELSVGEPAINPVPRKMICQHLLPLLAQFNFAGADVTISVPGGEELAKQTIGQRLGLIGGVSILGTRGTVNPYSTSAYAASVRQSIEVGRQQGLTALYLTTGSRTEAQAMSSAPQCQPISFIQAGDFMGVGLRACVRQRIQHVTVVVMIGKLCKLACGTMMTHVTGRAIDFSILAQLLDDTQCNQALKNAVIQANTGRHLLTLLPPTKHPQFYQALCAKAAYNCAAYAHHKLALTVRLINFDGTVLAQAHQGDC</sequence>
<evidence type="ECO:0000256" key="3">
    <source>
        <dbReference type="ARBA" id="ARBA00022679"/>
    </source>
</evidence>
<dbReference type="InterPro" id="IPR002748">
    <property type="entry name" value="CbiD"/>
</dbReference>
<comment type="function">
    <text evidence="5">Catalyzes the methylation of C-1 in cobalt-precorrin-5B to form cobalt-precorrin-6A.</text>
</comment>
<reference evidence="6 7" key="1">
    <citation type="submission" date="2023-10" db="EMBL/GenBank/DDBJ databases">
        <title>Complete genome sequence of Shewanella sp. DAU334.</title>
        <authorList>
            <person name="Lee Y.-S."/>
            <person name="Jeong H.-R."/>
            <person name="Hwang E.-J."/>
            <person name="Choi Y.-L."/>
            <person name="Kim G.-D."/>
        </authorList>
    </citation>
    <scope>NUCLEOTIDE SEQUENCE [LARGE SCALE GENOMIC DNA]</scope>
    <source>
        <strain evidence="6 7">DAU334</strain>
    </source>
</reference>
<dbReference type="SUPFAM" id="SSF111342">
    <property type="entry name" value="CbiD-like"/>
    <property type="match status" value="1"/>
</dbReference>
<comment type="catalytic activity">
    <reaction evidence="5">
        <text>Co-precorrin-5B + S-adenosyl-L-methionine = Co-precorrin-6A + S-adenosyl-L-homocysteine</text>
        <dbReference type="Rhea" id="RHEA:26285"/>
        <dbReference type="ChEBI" id="CHEBI:57856"/>
        <dbReference type="ChEBI" id="CHEBI:59789"/>
        <dbReference type="ChEBI" id="CHEBI:60063"/>
        <dbReference type="ChEBI" id="CHEBI:60064"/>
        <dbReference type="EC" id="2.1.1.195"/>
    </reaction>
</comment>
<dbReference type="HAMAP" id="MF_00787">
    <property type="entry name" value="CbiD"/>
    <property type="match status" value="1"/>
</dbReference>
<evidence type="ECO:0000256" key="1">
    <source>
        <dbReference type="ARBA" id="ARBA00022573"/>
    </source>
</evidence>
<dbReference type="GO" id="GO:0008168">
    <property type="term" value="F:methyltransferase activity"/>
    <property type="evidence" value="ECO:0007669"/>
    <property type="project" value="UniProtKB-KW"/>
</dbReference>
<organism evidence="6 7">
    <name type="scientific">Shewanella youngdeokensis</name>
    <dbReference type="NCBI Taxonomy" id="2999068"/>
    <lineage>
        <taxon>Bacteria</taxon>
        <taxon>Pseudomonadati</taxon>
        <taxon>Pseudomonadota</taxon>
        <taxon>Gammaproteobacteria</taxon>
        <taxon>Alteromonadales</taxon>
        <taxon>Shewanellaceae</taxon>
        <taxon>Shewanella</taxon>
    </lineage>
</organism>
<gene>
    <name evidence="5" type="primary">cbiD</name>
    <name evidence="6" type="ORF">RGE70_08510</name>
</gene>
<dbReference type="RefSeq" id="WP_310471047.1">
    <property type="nucleotide sequence ID" value="NZ_CP136522.1"/>
</dbReference>
<protein>
    <recommendedName>
        <fullName evidence="5">Cobalt-precorrin-5B C(1)-methyltransferase</fullName>
        <ecNumber evidence="5">2.1.1.195</ecNumber>
    </recommendedName>
    <alternativeName>
        <fullName evidence="5">Cobalt-precorrin-6A synthase</fullName>
    </alternativeName>
</protein>
<dbReference type="PANTHER" id="PTHR35863:SF1">
    <property type="entry name" value="COBALT-PRECORRIN-5B C(1)-METHYLTRANSFERASE"/>
    <property type="match status" value="1"/>
</dbReference>
<dbReference type="Pfam" id="PF01888">
    <property type="entry name" value="CbiD"/>
    <property type="match status" value="1"/>
</dbReference>
<proteinExistence type="inferred from homology"/>
<keyword evidence="1 5" id="KW-0169">Cobalamin biosynthesis</keyword>
<keyword evidence="3 5" id="KW-0808">Transferase</keyword>
<dbReference type="NCBIfam" id="TIGR00312">
    <property type="entry name" value="cbiD"/>
    <property type="match status" value="1"/>
</dbReference>
<evidence type="ECO:0000313" key="7">
    <source>
        <dbReference type="Proteomes" id="UP001529491"/>
    </source>
</evidence>
<comment type="pathway">
    <text evidence="5">Cofactor biosynthesis; adenosylcobalamin biosynthesis; cob(II)yrinate a,c-diamide from sirohydrochlorin (anaerobic route): step 6/10.</text>
</comment>
<keyword evidence="4 5" id="KW-0949">S-adenosyl-L-methionine</keyword>
<name>A0ABZ0K4D1_9GAMM</name>
<evidence type="ECO:0000256" key="2">
    <source>
        <dbReference type="ARBA" id="ARBA00022603"/>
    </source>
</evidence>
<dbReference type="PANTHER" id="PTHR35863">
    <property type="entry name" value="COBALT-PRECORRIN-5B C(1)-METHYLTRANSFERASE"/>
    <property type="match status" value="1"/>
</dbReference>
<dbReference type="NCBIfam" id="NF000849">
    <property type="entry name" value="PRK00075.1-1"/>
    <property type="match status" value="1"/>
</dbReference>
<comment type="similarity">
    <text evidence="5">Belongs to the CbiD family.</text>
</comment>
<accession>A0ABZ0K4D1</accession>
<dbReference type="Gene3D" id="3.30.2110.10">
    <property type="entry name" value="CbiD-like"/>
    <property type="match status" value="1"/>
</dbReference>
<dbReference type="EC" id="2.1.1.195" evidence="5"/>
<dbReference type="InterPro" id="IPR036074">
    <property type="entry name" value="CbiD_sf"/>
</dbReference>
<dbReference type="GO" id="GO:0032259">
    <property type="term" value="P:methylation"/>
    <property type="evidence" value="ECO:0007669"/>
    <property type="project" value="UniProtKB-KW"/>
</dbReference>
<dbReference type="EMBL" id="CP136522">
    <property type="protein sequence ID" value="WOT06776.1"/>
    <property type="molecule type" value="Genomic_DNA"/>
</dbReference>